<dbReference type="InterPro" id="IPR037401">
    <property type="entry name" value="SnoaL-like"/>
</dbReference>
<evidence type="ECO:0000313" key="2">
    <source>
        <dbReference type="Proteomes" id="UP000030300"/>
    </source>
</evidence>
<reference evidence="1 2" key="1">
    <citation type="journal article" date="2015" name="Genome Announc.">
        <title>Complete Genome Sequence of Steroid-Transforming Nocardioides simplex VKM Ac-2033D.</title>
        <authorList>
            <person name="Shtratnikova V.Y."/>
            <person name="Schelkunov M.I."/>
            <person name="Pekov Y.A."/>
            <person name="Fokina V.V."/>
            <person name="Logacheva M.D."/>
            <person name="Sokolov S.L."/>
            <person name="Bragin E.Y."/>
            <person name="Ashapkin V.V."/>
            <person name="Donova M.V."/>
        </authorList>
    </citation>
    <scope>NUCLEOTIDE SEQUENCE [LARGE SCALE GENOMIC DNA]</scope>
    <source>
        <strain evidence="1 2">VKM Ac-2033D</strain>
    </source>
</reference>
<dbReference type="EMBL" id="CP009896">
    <property type="protein sequence ID" value="AJR18782.1"/>
    <property type="molecule type" value="Genomic_DNA"/>
</dbReference>
<name>A0A0C5XMV7_NOCSI</name>
<dbReference type="AlphaFoldDB" id="A0A0C5XMV7"/>
<dbReference type="InterPro" id="IPR032710">
    <property type="entry name" value="NTF2-like_dom_sf"/>
</dbReference>
<dbReference type="STRING" id="2045.KR76_25055"/>
<dbReference type="GeneID" id="96612026"/>
<dbReference type="OrthoDB" id="1492465at2"/>
<dbReference type="Proteomes" id="UP000030300">
    <property type="component" value="Chromosome"/>
</dbReference>
<dbReference type="RefSeq" id="WP_052139093.1">
    <property type="nucleotide sequence ID" value="NZ_BJMC01000024.1"/>
</dbReference>
<dbReference type="Gene3D" id="3.10.450.50">
    <property type="match status" value="1"/>
</dbReference>
<dbReference type="Pfam" id="PF13577">
    <property type="entry name" value="SnoaL_4"/>
    <property type="match status" value="1"/>
</dbReference>
<dbReference type="KEGG" id="psim:KR76_25055"/>
<dbReference type="SUPFAM" id="SSF54427">
    <property type="entry name" value="NTF2-like"/>
    <property type="match status" value="1"/>
</dbReference>
<gene>
    <name evidence="1" type="ORF">KR76_25055</name>
</gene>
<dbReference type="HOGENOM" id="CLU_127118_0_0_11"/>
<protein>
    <submittedName>
        <fullName evidence="1">Uncharacterized protein</fullName>
    </submittedName>
</protein>
<evidence type="ECO:0000313" key="1">
    <source>
        <dbReference type="EMBL" id="AJR18782.1"/>
    </source>
</evidence>
<sequence>MTGNENDTEVENAVRNQVAQTCYTADEGTLDELTALMAEDVVWESSAGPLTGRAAVAEGLQGPRERGLTGPGSGTRHLLTTVVVRAGADRSAESRSTWALVKVGDQPKVLMVGEYVDRWTWSAGGPLLQQRRIVRAS</sequence>
<dbReference type="CDD" id="cd00531">
    <property type="entry name" value="NTF2_like"/>
    <property type="match status" value="1"/>
</dbReference>
<organism evidence="1 2">
    <name type="scientific">Nocardioides simplex</name>
    <name type="common">Arthrobacter simplex</name>
    <dbReference type="NCBI Taxonomy" id="2045"/>
    <lineage>
        <taxon>Bacteria</taxon>
        <taxon>Bacillati</taxon>
        <taxon>Actinomycetota</taxon>
        <taxon>Actinomycetes</taxon>
        <taxon>Propionibacteriales</taxon>
        <taxon>Nocardioidaceae</taxon>
        <taxon>Pimelobacter</taxon>
    </lineage>
</organism>
<accession>A0A0C5XMV7</accession>
<keyword evidence="2" id="KW-1185">Reference proteome</keyword>
<proteinExistence type="predicted"/>